<name>A0A915IQ59_ROMCU</name>
<reference evidence="2" key="1">
    <citation type="submission" date="2022-11" db="UniProtKB">
        <authorList>
            <consortium name="WormBaseParasite"/>
        </authorList>
    </citation>
    <scope>IDENTIFICATION</scope>
</reference>
<sequence>MIRRILKNQIPGKNARGWRAKPNMFDNKGKRLQVQAVEAVLNSLDKGQLIAMTRMQHVFDVLGAEITVPEGRMAALLEQMIKQGALARGDTMEIDRKFRKQKDAKASAVAKSALGYMVVSNDGKVVSKNKLISGPMKDGRYRKDIPSPTYRPHGSRFLQGQACGPARPVMHNFVVDTRECGLGVDIAENSPEFNESCKKSKRSVRKS</sequence>
<organism evidence="1 2">
    <name type="scientific">Romanomermis culicivorax</name>
    <name type="common">Nematode worm</name>
    <dbReference type="NCBI Taxonomy" id="13658"/>
    <lineage>
        <taxon>Eukaryota</taxon>
        <taxon>Metazoa</taxon>
        <taxon>Ecdysozoa</taxon>
        <taxon>Nematoda</taxon>
        <taxon>Enoplea</taxon>
        <taxon>Dorylaimia</taxon>
        <taxon>Mermithida</taxon>
        <taxon>Mermithoidea</taxon>
        <taxon>Mermithidae</taxon>
        <taxon>Romanomermis</taxon>
    </lineage>
</organism>
<keyword evidence="1" id="KW-1185">Reference proteome</keyword>
<accession>A0A915IQ59</accession>
<evidence type="ECO:0000313" key="1">
    <source>
        <dbReference type="Proteomes" id="UP000887565"/>
    </source>
</evidence>
<proteinExistence type="predicted"/>
<evidence type="ECO:0000313" key="2">
    <source>
        <dbReference type="WBParaSite" id="nRc.2.0.1.t15554-RA"/>
    </source>
</evidence>
<dbReference type="WBParaSite" id="nRc.2.0.1.t15554-RA">
    <property type="protein sequence ID" value="nRc.2.0.1.t15554-RA"/>
    <property type="gene ID" value="nRc.2.0.1.g15554"/>
</dbReference>
<dbReference type="Proteomes" id="UP000887565">
    <property type="component" value="Unplaced"/>
</dbReference>
<protein>
    <submittedName>
        <fullName evidence="2">Uncharacterized protein</fullName>
    </submittedName>
</protein>
<dbReference type="AlphaFoldDB" id="A0A915IQ59"/>